<dbReference type="OrthoDB" id="115186at2"/>
<dbReference type="NCBIfam" id="TIGR02544">
    <property type="entry name" value="III_secr_YscJ"/>
    <property type="match status" value="1"/>
</dbReference>
<dbReference type="GO" id="GO:0009279">
    <property type="term" value="C:cell outer membrane"/>
    <property type="evidence" value="ECO:0007669"/>
    <property type="project" value="UniProtKB-SubCell"/>
</dbReference>
<keyword evidence="10" id="KW-1133">Transmembrane helix</keyword>
<dbReference type="PROSITE" id="PS51257">
    <property type="entry name" value="PROKAR_LIPOPROTEIN"/>
    <property type="match status" value="1"/>
</dbReference>
<evidence type="ECO:0000313" key="13">
    <source>
        <dbReference type="Proteomes" id="UP000279457"/>
    </source>
</evidence>
<feature type="domain" description="Flagellar M-ring N-terminal" evidence="11">
    <location>
        <begin position="22"/>
        <end position="188"/>
    </location>
</feature>
<proteinExistence type="inferred from homology"/>
<gene>
    <name evidence="12" type="ORF">EB241_07075</name>
</gene>
<dbReference type="PRINTS" id="PR01338">
    <property type="entry name" value="TYPE3OMKPROT"/>
</dbReference>
<dbReference type="PANTHER" id="PTHR30046">
    <property type="entry name" value="FLAGELLAR M-RING PROTEIN"/>
    <property type="match status" value="1"/>
</dbReference>
<keyword evidence="13" id="KW-1185">Reference proteome</keyword>
<dbReference type="InterPro" id="IPR003282">
    <property type="entry name" value="T3SS_SctJ"/>
</dbReference>
<dbReference type="RefSeq" id="WP_124232464.1">
    <property type="nucleotide sequence ID" value="NZ_RHHM01000004.1"/>
</dbReference>
<evidence type="ECO:0000256" key="3">
    <source>
        <dbReference type="ARBA" id="ARBA00022448"/>
    </source>
</evidence>
<keyword evidence="3" id="KW-0813">Transport</keyword>
<keyword evidence="4 10" id="KW-0732">Signal</keyword>
<accession>A0A3N6SJI7</accession>
<evidence type="ECO:0000256" key="8">
    <source>
        <dbReference type="ARBA" id="ARBA00023237"/>
    </source>
</evidence>
<dbReference type="PANTHER" id="PTHR30046:SF3">
    <property type="entry name" value="SECRETION SYSTEM APPARATUS LIPOPROTEIN SSAJ"/>
    <property type="match status" value="1"/>
</dbReference>
<evidence type="ECO:0000256" key="5">
    <source>
        <dbReference type="ARBA" id="ARBA00022927"/>
    </source>
</evidence>
<dbReference type="Pfam" id="PF01514">
    <property type="entry name" value="YscJ_FliF"/>
    <property type="match status" value="1"/>
</dbReference>
<feature type="transmembrane region" description="Helical" evidence="10">
    <location>
        <begin position="211"/>
        <end position="232"/>
    </location>
</feature>
<dbReference type="GO" id="GO:0009306">
    <property type="term" value="P:protein secretion"/>
    <property type="evidence" value="ECO:0007669"/>
    <property type="project" value="InterPro"/>
</dbReference>
<dbReference type="InterPro" id="IPR006182">
    <property type="entry name" value="FliF_N_dom"/>
</dbReference>
<evidence type="ECO:0000256" key="10">
    <source>
        <dbReference type="RuleBase" id="RU364102"/>
    </source>
</evidence>
<dbReference type="Gene3D" id="3.30.300.30">
    <property type="match status" value="1"/>
</dbReference>
<evidence type="ECO:0000256" key="1">
    <source>
        <dbReference type="ARBA" id="ARBA00004459"/>
    </source>
</evidence>
<comment type="subcellular location">
    <subcellularLocation>
        <location evidence="1">Cell outer membrane</location>
        <topology evidence="1">Lipid-anchor</topology>
    </subcellularLocation>
</comment>
<organism evidence="12 13">
    <name type="scientific">Erwinia psidii</name>
    <dbReference type="NCBI Taxonomy" id="69224"/>
    <lineage>
        <taxon>Bacteria</taxon>
        <taxon>Pseudomonadati</taxon>
        <taxon>Pseudomonadota</taxon>
        <taxon>Gammaproteobacteria</taxon>
        <taxon>Enterobacterales</taxon>
        <taxon>Erwiniaceae</taxon>
        <taxon>Erwinia</taxon>
    </lineage>
</organism>
<protein>
    <recommendedName>
        <fullName evidence="10">Lipoprotein</fullName>
    </recommendedName>
</protein>
<dbReference type="InterPro" id="IPR045851">
    <property type="entry name" value="AMP-bd_C_sf"/>
</dbReference>
<keyword evidence="8 10" id="KW-0998">Cell outer membrane</keyword>
<name>A0A3N6SJI7_9GAMM</name>
<dbReference type="InterPro" id="IPR043427">
    <property type="entry name" value="YscJ/FliF"/>
</dbReference>
<feature type="chain" id="PRO_5017850391" description="Lipoprotein" evidence="10">
    <location>
        <begin position="23"/>
        <end position="252"/>
    </location>
</feature>
<evidence type="ECO:0000256" key="6">
    <source>
        <dbReference type="ARBA" id="ARBA00023136"/>
    </source>
</evidence>
<dbReference type="AlphaFoldDB" id="A0A3N6SJI7"/>
<keyword evidence="5" id="KW-0653">Protein transport</keyword>
<evidence type="ECO:0000256" key="2">
    <source>
        <dbReference type="ARBA" id="ARBA00009509"/>
    </source>
</evidence>
<feature type="signal peptide" evidence="10">
    <location>
        <begin position="1"/>
        <end position="22"/>
    </location>
</feature>
<keyword evidence="10" id="KW-0812">Transmembrane</keyword>
<evidence type="ECO:0000256" key="9">
    <source>
        <dbReference type="ARBA" id="ARBA00023288"/>
    </source>
</evidence>
<keyword evidence="9 10" id="KW-0449">Lipoprotein</keyword>
<keyword evidence="7 10" id="KW-0564">Palmitate</keyword>
<dbReference type="Proteomes" id="UP000279457">
    <property type="component" value="Unassembled WGS sequence"/>
</dbReference>
<dbReference type="Gene3D" id="3.30.70.1530">
    <property type="entry name" value="Hypothetical protein rpa1041"/>
    <property type="match status" value="1"/>
</dbReference>
<comment type="similarity">
    <text evidence="2 10">Belongs to the YscJ lipoprotein family.</text>
</comment>
<dbReference type="EMBL" id="RHHM01000004">
    <property type="protein sequence ID" value="RQM38941.1"/>
    <property type="molecule type" value="Genomic_DNA"/>
</dbReference>
<evidence type="ECO:0000259" key="11">
    <source>
        <dbReference type="Pfam" id="PF01514"/>
    </source>
</evidence>
<evidence type="ECO:0000313" key="12">
    <source>
        <dbReference type="EMBL" id="RQM38941.1"/>
    </source>
</evidence>
<evidence type="ECO:0000256" key="7">
    <source>
        <dbReference type="ARBA" id="ARBA00023139"/>
    </source>
</evidence>
<evidence type="ECO:0000256" key="4">
    <source>
        <dbReference type="ARBA" id="ARBA00022729"/>
    </source>
</evidence>
<sequence length="252" mass="27314">MLKNRLRAILLLSSVIFLSACKDDALLNNLTQEQANQVLAILLQHNIAAQKNGTLKAGYSITINHADATAALSIINQYQLPRPADVQISQAFPEGSLVASPNAEQARVLSMQEQRLEQTLKVIAQVVNAKVHISYPPFDNGPGNKRPAGHVGVLISHKGDIDENTFIPQIKSLIKNSLNDIRYENIAIALFPASSIQYASPTKAPTTLSGVWVWLPAVIVLFAAITAGYILLKFSHRPHPATGSGTEEVKSE</sequence>
<keyword evidence="6 10" id="KW-0472">Membrane</keyword>
<reference evidence="12 13" key="1">
    <citation type="submission" date="2018-10" db="EMBL/GenBank/DDBJ databases">
        <title>Draft genome sequence for the type isolate of Erwinia psidii, agent causal of bacterial blight in guava (Psidium guajava) and wilt and die-back of Eucalyptus spp.</title>
        <authorList>
            <person name="Hermenegildo P.S."/>
            <person name="Santos S.A."/>
            <person name="Guimaraes L.M.S."/>
            <person name="Vidigal P.M.P."/>
            <person name="Pereira I.C."/>
            <person name="Badel J.L."/>
            <person name="Alfenas-Zerbini P."/>
            <person name="Ferreira M.A.S.V."/>
            <person name="Alfenas A.C."/>
        </authorList>
    </citation>
    <scope>NUCLEOTIDE SEQUENCE [LARGE SCALE GENOMIC DNA]</scope>
    <source>
        <strain evidence="12 13">IBSBF 435</strain>
    </source>
</reference>
<comment type="caution">
    <text evidence="12">The sequence shown here is derived from an EMBL/GenBank/DDBJ whole genome shotgun (WGS) entry which is preliminary data.</text>
</comment>